<dbReference type="AlphaFoldDB" id="A0A2H1E832"/>
<evidence type="ECO:0000313" key="2">
    <source>
        <dbReference type="Proteomes" id="UP000231564"/>
    </source>
</evidence>
<dbReference type="KEGG" id="tmar:MARIT_0666"/>
<evidence type="ECO:0000313" key="1">
    <source>
        <dbReference type="EMBL" id="SFZ80544.1"/>
    </source>
</evidence>
<gene>
    <name evidence="1" type="ORF">MARIT_0666</name>
</gene>
<dbReference type="OrthoDB" id="1496279at2"/>
<keyword evidence="2" id="KW-1185">Reference proteome</keyword>
<accession>A0A2H1E832</accession>
<dbReference type="RefSeq" id="WP_024741961.1">
    <property type="nucleotide sequence ID" value="NZ_BAUG01000041.1"/>
</dbReference>
<dbReference type="STRING" id="1349785.GCA_000509405_00699"/>
<reference evidence="1 2" key="1">
    <citation type="submission" date="2016-11" db="EMBL/GenBank/DDBJ databases">
        <authorList>
            <person name="Jaros S."/>
            <person name="Januszkiewicz K."/>
            <person name="Wedrychowicz H."/>
        </authorList>
    </citation>
    <scope>NUCLEOTIDE SEQUENCE [LARGE SCALE GENOMIC DNA]</scope>
    <source>
        <strain evidence="1">NCIMB 2154T</strain>
    </source>
</reference>
<proteinExistence type="predicted"/>
<dbReference type="Proteomes" id="UP000231564">
    <property type="component" value="Chromosome MARIT"/>
</dbReference>
<protein>
    <submittedName>
        <fullName evidence="1">Uncharacterized protein</fullName>
    </submittedName>
</protein>
<sequence length="70" mass="7005">MKSNKSFKDLAKQITALKEDQLGKIKGGFAAFSTGPGLGVEGSVTNSVSVSGNCSCSCTCSSGGKEVSAL</sequence>
<organism evidence="1 2">
    <name type="scientific">Tenacibaculum maritimum NCIMB 2154</name>
    <dbReference type="NCBI Taxonomy" id="1349785"/>
    <lineage>
        <taxon>Bacteria</taxon>
        <taxon>Pseudomonadati</taxon>
        <taxon>Bacteroidota</taxon>
        <taxon>Flavobacteriia</taxon>
        <taxon>Flavobacteriales</taxon>
        <taxon>Flavobacteriaceae</taxon>
        <taxon>Tenacibaculum</taxon>
    </lineage>
</organism>
<dbReference type="GeneID" id="47722250"/>
<dbReference type="EMBL" id="LT634361">
    <property type="protein sequence ID" value="SFZ80544.1"/>
    <property type="molecule type" value="Genomic_DNA"/>
</dbReference>
<name>A0A2H1E832_9FLAO</name>